<dbReference type="InterPro" id="IPR041286">
    <property type="entry name" value="MBG_2"/>
</dbReference>
<evidence type="ECO:0000256" key="3">
    <source>
        <dbReference type="ARBA" id="ARBA00022729"/>
    </source>
</evidence>
<feature type="chain" id="PRO_5045781689" evidence="6">
    <location>
        <begin position="32"/>
        <end position="5194"/>
    </location>
</feature>
<dbReference type="InterPro" id="IPR013320">
    <property type="entry name" value="ConA-like_dom_sf"/>
</dbReference>
<dbReference type="Gene3D" id="3.30.160.710">
    <property type="match status" value="23"/>
</dbReference>
<comment type="subcellular location">
    <subcellularLocation>
        <location evidence="1">Secreted</location>
    </subcellularLocation>
</comment>
<evidence type="ECO:0000313" key="9">
    <source>
        <dbReference type="Proteomes" id="UP001491088"/>
    </source>
</evidence>
<evidence type="ECO:0000256" key="4">
    <source>
        <dbReference type="ARBA" id="ARBA00022837"/>
    </source>
</evidence>
<dbReference type="Pfam" id="PF05735">
    <property type="entry name" value="TSP_C"/>
    <property type="match status" value="1"/>
</dbReference>
<dbReference type="Pfam" id="PF18884">
    <property type="entry name" value="TSP3_bac"/>
    <property type="match status" value="4"/>
</dbReference>
<organism evidence="8 9">
    <name type="scientific">Polaribacter marinaquae</name>
    <dbReference type="NCBI Taxonomy" id="1642819"/>
    <lineage>
        <taxon>Bacteria</taxon>
        <taxon>Pseudomonadati</taxon>
        <taxon>Bacteroidota</taxon>
        <taxon>Flavobacteriia</taxon>
        <taxon>Flavobacteriales</taxon>
        <taxon>Flavobacteriaceae</taxon>
    </lineage>
</organism>
<keyword evidence="3 6" id="KW-0732">Signal</keyword>
<evidence type="ECO:0000256" key="1">
    <source>
        <dbReference type="ARBA" id="ARBA00004613"/>
    </source>
</evidence>
<dbReference type="NCBIfam" id="TIGR04131">
    <property type="entry name" value="Bac_Flav_CTERM"/>
    <property type="match status" value="1"/>
</dbReference>
<dbReference type="Pfam" id="PF18676">
    <property type="entry name" value="MBG_2"/>
    <property type="match status" value="24"/>
</dbReference>
<keyword evidence="4" id="KW-0106">Calcium</keyword>
<reference evidence="8 9" key="1">
    <citation type="submission" date="2024-03" db="EMBL/GenBank/DDBJ databases">
        <authorList>
            <person name="Cao K."/>
        </authorList>
    </citation>
    <scope>NUCLEOTIDE SEQUENCE [LARGE SCALE GENOMIC DNA]</scope>
    <source>
        <strain evidence="8 9">MCCC 1K00696</strain>
    </source>
</reference>
<proteinExistence type="predicted"/>
<evidence type="ECO:0000259" key="7">
    <source>
        <dbReference type="PROSITE" id="PS51236"/>
    </source>
</evidence>
<keyword evidence="2" id="KW-0964">Secreted</keyword>
<evidence type="ECO:0000256" key="5">
    <source>
        <dbReference type="SAM" id="MobiDB-lite"/>
    </source>
</evidence>
<dbReference type="InterPro" id="IPR008859">
    <property type="entry name" value="Thrombospondin_C"/>
</dbReference>
<evidence type="ECO:0000256" key="6">
    <source>
        <dbReference type="SAM" id="SignalP"/>
    </source>
</evidence>
<keyword evidence="9" id="KW-1185">Reference proteome</keyword>
<feature type="signal peptide" evidence="6">
    <location>
        <begin position="1"/>
        <end position="31"/>
    </location>
</feature>
<dbReference type="Gene3D" id="2.60.120.200">
    <property type="match status" value="1"/>
</dbReference>
<dbReference type="PROSITE" id="PS51236">
    <property type="entry name" value="TSP_CTER"/>
    <property type="match status" value="1"/>
</dbReference>
<gene>
    <name evidence="8" type="ORF">WG950_11955</name>
</gene>
<dbReference type="EMBL" id="CP150496">
    <property type="protein sequence ID" value="WYW55241.1"/>
    <property type="molecule type" value="Genomic_DNA"/>
</dbReference>
<dbReference type="InterPro" id="IPR059100">
    <property type="entry name" value="TSP3_bac"/>
</dbReference>
<feature type="domain" description="TSP C-terminal" evidence="7">
    <location>
        <begin position="19"/>
        <end position="258"/>
    </location>
</feature>
<dbReference type="Proteomes" id="UP001491088">
    <property type="component" value="Chromosome"/>
</dbReference>
<evidence type="ECO:0000256" key="2">
    <source>
        <dbReference type="ARBA" id="ARBA00022525"/>
    </source>
</evidence>
<name>A0ABZ2TQ36_9FLAO</name>
<sequence length="5194" mass="544371">MNLFKSKYFYKRFKVAIVVFISLVNVNDLYAQTQVSFSNWVKRGASANGDWEYDSANEKLTQKINGSPTFYVSNDNYINKSVEGRFKVATTGDDDFAGFVLGFESAVDDSGTENKFLLIDWKQGNQTVSPEGTANAEIRLSYFDTTQNENTIFWETQTANSTWGNIAVYEPSASFSGVNSSGGWVDNFTYKFKTVYTESNVKIYFDFGDGVFTKVFDIEATAVSFFDSFPEGKFGFYNYSQDDVIYDNFTVPNGNLSIVSSGGGTENVDWQKTGSTIIPLSGDAKINASEIEAFANSSDLAIVCDGDISVESDIRITGSNDITLKSKGNIQIQDNTSIETNGGDLILWSNSDNSDGGYVLTGQNVTLDTRQGAASTGGGDIHIGGGADTNSDGFPDDPTAGKSHSGGAYGILFGNAAGSGVEILSGGGNITLIGGIDANFTASENAHGIGFYPGYTVNAGAGSISFTGYANSGGANSFGIDLMTFGATNSSSISTTGDLTLNGVTTVINNTNHGIIINTGLTINAGTVNITGDSDDAGLVLNGAVVSDGAIELKANSYSFSSGSISGQGALTIEPLTNSNSFSSAFSNSSLTLGSALTGLTIGKPSNTANVTIGSSTAITGPISIYGGDININNNLNTTGGGAAGDILLKASSDIVLAESKSLTTNGGNVILWSNTDNETTSGSVVTRKGSSITTNSGHLWIGGGTESASQWNGLTVGDGYAVAGTSLNDLDRPNTNTDASWRGAGIFLDGTTISTSGGHIVMYGKSVGNYDGLVTYGINTINSGTGKISINADANDNYASLFGVHNSVTPSITNITSTNSDADAITFNLGSGTGTQNYGAWVEGDVIVLASNGGGITYNALSNVSNVGLNLGYSTTSSGYLYLLADVGDINLNTGLGGITLQNQFTDIYLGKNADKGVSSSSSDITFTSDKISSNGILHFSTSGAITVESLGNSFTSAFDTSTLDYSSDVTGLTIGKATNNQDVTIGAVAIDGPLTVYGNNILVSGAVNVGNNTVKLSGSGNVTDGVNGYIIAESLALLDGNVTLNNTSNNVATIAGGDNTTKLGGLNYVDASGGLEIGSVNPDGIYSSGLIEIATLSGDLEVTQPIVSTLATGDAVKLYADKDEEAENAGDGNIKITDNGSITVESGARALLYSGKESESTGVQTEVGGESNTRTSVDASTDLSTVDPALSATGKYGLFRVDNTIDIATLTVEAIADQTYTGSAIEPTVVVKNGATTLVEDTDYTLSYTNNINVGTATVTVTGKGNYNGTKDVTFAITPAPLTITAEDKSKVFGEVDPELTVSYAGFVNGEDKDDLSGTLLISRVSGEAVSTYAITASGLTSTNYDITYTPGTFTITSRFITQSAITVSPITDLVYTGLGQTPSPEVKDGTTVLVEDTDYTLSYQDNTNVGTVTVTVTGKGNYNGTKDVTFAITPAPLTITAEDKSKVFGEVDPELTVSYAGFVNGEDKDDLSGTLSISRVSGEAVSTYAITASGLTSTNYDITYTPGVFTITSRLITQSAITVSPITDLVYTGLGQTPSPEVKDGTTVLVEDTDYTLSYQDNTNVGTATVTVAGKGNYNGTKDVTFAITPAPLTITAEDKSKVFGEVDPELTVSYAGFVNGEDKDDLSGTLSISRVSGEAVSTYAITASGLTSTNYDITYTPGVFTITSRLITQSAITVSPITDLVYTGLGQTPSPEVKDGTTVLVEDTDYTVSYQDNTNVGTVTVTVTGKGNYNGTKDVTFAITPAPLTITAEDKSKVFGEVDPELTVSYAGFVNGEDKDDLSGTLSISRVSGEAVSTYAITASGLTSTNYDITYTPGVFTITSRLITQSAITVSPITDLVYTGLGQTPSPEVKDGTTVLVEDTDYTVSYQDNTNVGTVTVTVTGKGNYNGTKDVTFAITPAPLTITAEDKSKVFGEVDPELTVSYAGFVNGEDKDDLSGTLSISRVSGEAVSTYAITASGLTSTNYDITYTPGVFTITSRLITQSAITVSPITDLVYTGLGQTPSPEVKDGTTVLVEDTDYTVSYQDNTNVGTVTVTVTGKGNYNGTKDVTFAITPAPLTITAEDKSKVFGEVDPELTVSYAGFVNGEDKDDLSGTLLISRVSGEAVSTYAITASGLTSTNYDITYTPGTFTITSRLITQSAFMVSPITDLVYTGLAQTPSPLVKDGATTLVEDTDYELSYAAYTNVGTATVTITGKGNYNGTRTVTFNITPAPLTITAEDKSKVFGESDPDLTVSYTGFVNGEDQNDLSGTLSISRTSGETPATYTITASGLTSTNYVITYETGEFTIGSKSITDTDIRVASISDLVYTGLAQTPSPLVKDGATTLVEDTDYELSYAANTNVGTATVTITGKGNYNGTRRVTFNITPAPLTITAEDKSKVFGESDPDLTVSYAGFVNGEDQNDLSGTLSISRTTGETPATYTITASGLTSTNYVITYETGEFTIGSKSITDTDIRVASISDLVYTGLAQTPSPLVKDGATTLVEDTDYELSYAANTNVGTATVTITGKGNYNGTRRVTFNITPAPLTITAEDKSKVFGESDPDLTVSYAGFVNGEDKDDLTGTLLINRVSGEAVSTYAITASGLTSTNYALTYAPGEFTIGSKSITDTDIRVASISDLVYTGLAQTPSQLVKDGATTLVEDTDYELSYAANTNVGTATVTITGKGNYNGTRTVTFNITPAPLTITAEDKSKVFGESDPDLTVSYTGFVNGEDQNDLSGTLSISRTSGETPATYTITASGLTSTNYVITYETGEFTIGSKSITDTDIRVASISDLVYTGLAQTPSPLVKDGATTLVEDTDYELSYAANTNVGTATVTITGKGNYNGTRRVTFNITPAPLTITAEDKSKVFGESDPDLTVSYAGFVNGEDQNDLSGTLSISRTTGETPATYTITASGLTSTNYVITYETGEFTIGSKSITDTDIRVASISDLVYTGLAQTPSQLVKDGATTLVEDTDYELSYAANTNVGTATVTITGKGNYNGTRRVTFNITPAPLTITAEDKSKVFGESDPDLTVSYAGFVNGEDKDDLTGTLLINRVSGEAVSTYAITASGLTSTNYALTYAPGEFTIGSKSITDTDIRVASISDLVYTGLAQTPSQLVKDGATTLVEDTDYELSYAANTNVGTATVTITGKGNYNGTRTVTFNITPAPLTITAEDKSKVFGESDPDLTVSYTGFVNGEDQNDLSGTLSISRTSGETPATYTITASGLTSTNYVITYETGEFTIGSKSITDTDIRVASISDLVYTGLAQTPSQLVKDGATTLVEDTDYELSYAANTNVGTATVTITGKGNYNGTRTVTFNITPAPLTITAEDKSKVFGESDPDLTVSYTGFVNGEDQNDLSGTLSISRTSGETPATYTITASGLTSTNYVITYETGEFTIGSKSITDTDIRVASISDLVYTGLAQTPSQLVKDGATTLVEDTDYELSYAANTNVGTATVTITGKGNYNGTRTVTFNITPAPLTITAEDKSKVFGESDPDLTVSYTGFVNGEDQNDLSGTLSISRTSGETPATYTITASGLTSTNYVITYETGEFTIGSKSITDTDIRVASISDLVYTGLAQTPSQLVKDGATTLVEDTDYELSYAANTNVGTATVTITGKGNYNGTRTVTFNITPAPLTITAEDKSKVFGESDPDLTVSYTGFVNGEDQNDLSGTLSISRTSGETPATYTITASGLTSTNYVITYETGEFTIGSKSITDTDIRVASISDLVYTGLAQTPSPLVKDGATTLVEDTDYELSYAANTNVGTATVTITGINAYEGSRTVTFNITRALLTITADAKTKEFGEDDPELTVSYTGFVNGEDDEDLTGTLAISRVAGEAAGTYAITGSGLTSTNYAITYAPGVFTITAKSIIDADITVSPIEDFVYTGQGITPPLTVKDGATTLVQGTDYGLDYSNNINVGIATVTIVSYGNYTGNKVVTFNITQAPLTITADDKSKVFGESDPELTVSYAGFVNGEDKDDLTGTLLISRVSGEAVSTYAITASGLTSTNYVITYETGEFTIGSKSITDTDIRVASISDLVYTGLAQTPSPLVKDGATTLVEDTDYELSYAANTNVGTATVTITGKGNYNGTRRVTFNITPAPLTITAEDKSKVFGESDPDLTVSYAGFVNGEDKDDLTGTLLINRVSGEAVSTYAITASGLTSTNYDITYTPGTFTITSRLITQSAFMVSPITDLVYTGLAQTPSPLVKDGATTLVEDTDYELSYAAYTNVGTATVTITGKGNYNGTRTVTFNITPAPLTITAEDKSKVFGESDPDLTVSYVGFVNGEDQNDLSGTLSISRTSGETPATYTITASGLTSTNYVITYETGEFTIGSKSITDTDIRVASISDLVYTGLAQTPSPLVKDGATTLVEDTDYELSYAANTNVGTATVTITGKGNYNGTRRVTFNITPAPLTITAEDKSKVFGESDPDLTVSYAGFVNGEDQNDLSGTLSISRTTGETPATYTITASGLTSTNYVITYETGEFTIGSKSITDTDIRVASISDLVYTGLAQTPSPLVKDGEIILVKDTDYTLSYQDNINVGTATVTITGINAYEGSRTVTFNITRALLTITADAKTKEFGEDDPELTVSYTGFVNGEDDEDLTGTLAISRVAGEAAGTYAITGSGLTSTNYAITYAPGVFTITAKSIIDADITVSPIEDFVYTGQGITPPLTVKDGATTLVQGTDYGLDYSNNINVGIATVTIVSYGNYTGNKVVTFNITQAPLTITADDKSKVFGESDPELTVSYAGFVNGEDKDDLTGTLLISRVSGEAVSTYAITASGLTSTNYDITYTPGTFTINSRSITETDITVAPIADLVYNGSLQRPKPIVEDGSNLLEEGIDYKLSYSDNINVGQAMVTITGLGNYDGSRTVRFMIVPKVIEILIPDQEKDYGAQDPVLVFTADPVLFGSDEFTGVLSRESGEAVGEYLISSGTLSAGDNYTLNIQSDAIFRIIRIDSDGDGVADDIEETDGTDPLDTCDFVLASQTFPPSIAWDTADCDIDGVTNAEELIDGTDPLNSDSDGDGVVDGYEKTDGTDPLDFCSSVPSRITESLSDEFLFSDCDGDGLSNGDEIGLDPKNPIGSNGNGIFDYLEFNNYRPSAEDNLEVFNLLTPNGDGQNDVFVIRNIELYPENILEIYNRWGSKVYNVSGYGQNGNYFTGVSNGRGVISPSSLLPTGTYFYILKYKSSSGDFKERKGYLYLTR</sequence>
<protein>
    <submittedName>
        <fullName evidence="8">MBG domain-containing protein</fullName>
    </submittedName>
</protein>
<dbReference type="RefSeq" id="WP_340932648.1">
    <property type="nucleotide sequence ID" value="NZ_CP150496.1"/>
</dbReference>
<feature type="region of interest" description="Disordered" evidence="5">
    <location>
        <begin position="1158"/>
        <end position="1180"/>
    </location>
</feature>
<feature type="compositionally biased region" description="Polar residues" evidence="5">
    <location>
        <begin position="1162"/>
        <end position="1180"/>
    </location>
</feature>
<dbReference type="InterPro" id="IPR026341">
    <property type="entry name" value="T9SS_type_B"/>
</dbReference>
<evidence type="ECO:0000313" key="8">
    <source>
        <dbReference type="EMBL" id="WYW55241.1"/>
    </source>
</evidence>
<accession>A0ABZ2TQ36</accession>
<dbReference type="Pfam" id="PF13585">
    <property type="entry name" value="CHU_C"/>
    <property type="match status" value="1"/>
</dbReference>
<dbReference type="SUPFAM" id="SSF49899">
    <property type="entry name" value="Concanavalin A-like lectins/glucanases"/>
    <property type="match status" value="1"/>
</dbReference>